<evidence type="ECO:0000259" key="1">
    <source>
        <dbReference type="Pfam" id="PF19955"/>
    </source>
</evidence>
<proteinExistence type="predicted"/>
<name>A0ABX8QR13_9ACTN</name>
<gene>
    <name evidence="2" type="ORF">AGRA3207_000869</name>
</gene>
<organism evidence="2 3">
    <name type="scientific">Actinomadura graeca</name>
    <dbReference type="NCBI Taxonomy" id="2750812"/>
    <lineage>
        <taxon>Bacteria</taxon>
        <taxon>Bacillati</taxon>
        <taxon>Actinomycetota</taxon>
        <taxon>Actinomycetes</taxon>
        <taxon>Streptosporangiales</taxon>
        <taxon>Thermomonosporaceae</taxon>
        <taxon>Actinomadura</taxon>
    </lineage>
</organism>
<sequence>MSDELTEAEIDAFARAYPSVRAEKFLWGVGFPDRTMPSTVLNSGDFWSEVSRALANGALPGGRRRILAAAHRAFPAGEAFAAGRVRRVLLIGASPDEDDAVRADRELREIRAAARLGHLDVSAVLAAQASDLREILRARPDVLHLSTHGDGSLLYFESSFGDRQAVPVTEVAATLARYRDADGVRLGGLVLASCESEAAAEAFLDVADSVVAHRGPLDDACAVLFTRRLYEGLRDVPSLVRAARDAADDMAREDEECGGIAGNLMTFGEGC</sequence>
<dbReference type="EMBL" id="CP059572">
    <property type="protein sequence ID" value="QXJ20197.1"/>
    <property type="molecule type" value="Genomic_DNA"/>
</dbReference>
<dbReference type="RefSeq" id="WP_231333255.1">
    <property type="nucleotide sequence ID" value="NZ_CP059572.1"/>
</dbReference>
<protein>
    <submittedName>
        <fullName evidence="2">CHAT domain-containing protein</fullName>
    </submittedName>
</protein>
<dbReference type="InterPro" id="IPR045430">
    <property type="entry name" value="EAD1"/>
</dbReference>
<reference evidence="2" key="1">
    <citation type="submission" date="2020-07" db="EMBL/GenBank/DDBJ databases">
        <authorList>
            <person name="Tarantini F.S."/>
            <person name="Hong K.W."/>
            <person name="Chan K.G."/>
        </authorList>
    </citation>
    <scope>NUCLEOTIDE SEQUENCE</scope>
    <source>
        <strain evidence="2">32-07</strain>
    </source>
</reference>
<accession>A0ABX8QR13</accession>
<dbReference type="Pfam" id="PF19955">
    <property type="entry name" value="EAD1"/>
    <property type="match status" value="1"/>
</dbReference>
<dbReference type="Proteomes" id="UP001049518">
    <property type="component" value="Chromosome"/>
</dbReference>
<evidence type="ECO:0000313" key="3">
    <source>
        <dbReference type="Proteomes" id="UP001049518"/>
    </source>
</evidence>
<keyword evidence="3" id="KW-1185">Reference proteome</keyword>
<evidence type="ECO:0000313" key="2">
    <source>
        <dbReference type="EMBL" id="QXJ20197.1"/>
    </source>
</evidence>
<feature type="domain" description="Effector-associated" evidence="1">
    <location>
        <begin position="4"/>
        <end position="83"/>
    </location>
</feature>